<dbReference type="RefSeq" id="WP_425550903.1">
    <property type="nucleotide sequence ID" value="NZ_BAABHF010000017.1"/>
</dbReference>
<dbReference type="Pfam" id="PF08352">
    <property type="entry name" value="oligo_HPY"/>
    <property type="match status" value="1"/>
</dbReference>
<proteinExistence type="predicted"/>
<evidence type="ECO:0000259" key="4">
    <source>
        <dbReference type="Pfam" id="PF08352"/>
    </source>
</evidence>
<evidence type="ECO:0000256" key="2">
    <source>
        <dbReference type="ARBA" id="ARBA00022741"/>
    </source>
</evidence>
<keyword evidence="3" id="KW-0067">ATP-binding</keyword>
<sequence length="148" mass="15966">MGGTGVATPPTWWSPGFAPAARCSRRTTVASALRKTPFWAISLPIATSQGEEGTDEIHADRRGVRHAHPYTRTLLGAVPLPNSHGERPEWKVREPLPDPSGCRFRAPCAVSLALTAHGCGKRAEEGFGLRHLTPDHAVACHCPEQGEF</sequence>
<keyword evidence="1" id="KW-0813">Transport</keyword>
<keyword evidence="2" id="KW-0547">Nucleotide-binding</keyword>
<protein>
    <recommendedName>
        <fullName evidence="4">Oligopeptide/dipeptide ABC transporter C-terminal domain-containing protein</fullName>
    </recommendedName>
</protein>
<evidence type="ECO:0000313" key="6">
    <source>
        <dbReference type="Proteomes" id="UP001500503"/>
    </source>
</evidence>
<name>A0ABP8PW50_9ACTN</name>
<evidence type="ECO:0000313" key="5">
    <source>
        <dbReference type="EMBL" id="GAA4492361.1"/>
    </source>
</evidence>
<evidence type="ECO:0000256" key="1">
    <source>
        <dbReference type="ARBA" id="ARBA00022448"/>
    </source>
</evidence>
<dbReference type="Proteomes" id="UP001500503">
    <property type="component" value="Unassembled WGS sequence"/>
</dbReference>
<reference evidence="6" key="1">
    <citation type="journal article" date="2019" name="Int. J. Syst. Evol. Microbiol.">
        <title>The Global Catalogue of Microorganisms (GCM) 10K type strain sequencing project: providing services to taxonomists for standard genome sequencing and annotation.</title>
        <authorList>
            <consortium name="The Broad Institute Genomics Platform"/>
            <consortium name="The Broad Institute Genome Sequencing Center for Infectious Disease"/>
            <person name="Wu L."/>
            <person name="Ma J."/>
        </authorList>
    </citation>
    <scope>NUCLEOTIDE SEQUENCE [LARGE SCALE GENOMIC DNA]</scope>
    <source>
        <strain evidence="6">JCM 17933</strain>
    </source>
</reference>
<dbReference type="InterPro" id="IPR013563">
    <property type="entry name" value="Oligopep_ABC_C"/>
</dbReference>
<evidence type="ECO:0000256" key="3">
    <source>
        <dbReference type="ARBA" id="ARBA00022840"/>
    </source>
</evidence>
<accession>A0ABP8PW50</accession>
<gene>
    <name evidence="5" type="ORF">GCM10023191_028180</name>
</gene>
<organism evidence="5 6">
    <name type="scientific">Actinoallomurus oryzae</name>
    <dbReference type="NCBI Taxonomy" id="502180"/>
    <lineage>
        <taxon>Bacteria</taxon>
        <taxon>Bacillati</taxon>
        <taxon>Actinomycetota</taxon>
        <taxon>Actinomycetes</taxon>
        <taxon>Streptosporangiales</taxon>
        <taxon>Thermomonosporaceae</taxon>
        <taxon>Actinoallomurus</taxon>
    </lineage>
</organism>
<dbReference type="EMBL" id="BAABHF010000017">
    <property type="protein sequence ID" value="GAA4492361.1"/>
    <property type="molecule type" value="Genomic_DNA"/>
</dbReference>
<comment type="caution">
    <text evidence="5">The sequence shown here is derived from an EMBL/GenBank/DDBJ whole genome shotgun (WGS) entry which is preliminary data.</text>
</comment>
<feature type="domain" description="Oligopeptide/dipeptide ABC transporter C-terminal" evidence="4">
    <location>
        <begin position="66"/>
        <end position="110"/>
    </location>
</feature>
<keyword evidence="6" id="KW-1185">Reference proteome</keyword>